<dbReference type="InterPro" id="IPR002758">
    <property type="entry name" value="Cation_antiport_E"/>
</dbReference>
<dbReference type="RefSeq" id="WP_183634160.1">
    <property type="nucleotide sequence ID" value="NZ_BAABLE010000011.1"/>
</dbReference>
<evidence type="ECO:0000313" key="8">
    <source>
        <dbReference type="EMBL" id="MBB4012346.1"/>
    </source>
</evidence>
<dbReference type="PANTHER" id="PTHR34584:SF1">
    <property type="entry name" value="NA(+)_H(+) ANTIPORTER SUBUNIT E1"/>
    <property type="match status" value="1"/>
</dbReference>
<evidence type="ECO:0000256" key="6">
    <source>
        <dbReference type="ARBA" id="ARBA00023136"/>
    </source>
</evidence>
<proteinExistence type="inferred from homology"/>
<protein>
    <submittedName>
        <fullName evidence="8">Multicomponent K+:H+ antiporter subunit E</fullName>
    </submittedName>
</protein>
<feature type="transmembrane region" description="Helical" evidence="7">
    <location>
        <begin position="62"/>
        <end position="80"/>
    </location>
</feature>
<keyword evidence="4 7" id="KW-0812">Transmembrane</keyword>
<evidence type="ECO:0000256" key="4">
    <source>
        <dbReference type="ARBA" id="ARBA00022692"/>
    </source>
</evidence>
<comment type="subcellular location">
    <subcellularLocation>
        <location evidence="1">Cell membrane</location>
        <topology evidence="1">Multi-pass membrane protein</topology>
    </subcellularLocation>
</comment>
<evidence type="ECO:0000313" key="9">
    <source>
        <dbReference type="Proteomes" id="UP000561045"/>
    </source>
</evidence>
<sequence>MRVSLPWWAGLWCFWMLLQGSPSLGSALLGVLVAWLIARWLAPEASGGARLRVLPLLRLLGRVAWDIVASNLAMISMVLLRSNRLRPRWVEVSLDLPDDPRRVVLAAIVSLTPGTLSVDLDAESRCLLVHALDCGDEDALASTIKSRYESLLLEVFA</sequence>
<comment type="caution">
    <text evidence="8">The sequence shown here is derived from an EMBL/GenBank/DDBJ whole genome shotgun (WGS) entry which is preliminary data.</text>
</comment>
<evidence type="ECO:0000256" key="1">
    <source>
        <dbReference type="ARBA" id="ARBA00004651"/>
    </source>
</evidence>
<keyword evidence="6 7" id="KW-0472">Membrane</keyword>
<keyword evidence="3" id="KW-1003">Cell membrane</keyword>
<dbReference type="AlphaFoldDB" id="A0A840BND0"/>
<comment type="similarity">
    <text evidence="2">Belongs to the CPA3 antiporters (TC 2.A.63) subunit E family.</text>
</comment>
<accession>A0A840BND0</accession>
<dbReference type="EMBL" id="JACIET010000001">
    <property type="protein sequence ID" value="MBB4012346.1"/>
    <property type="molecule type" value="Genomic_DNA"/>
</dbReference>
<dbReference type="Proteomes" id="UP000561045">
    <property type="component" value="Unassembled WGS sequence"/>
</dbReference>
<dbReference type="PANTHER" id="PTHR34584">
    <property type="entry name" value="NA(+)/H(+) ANTIPORTER SUBUNIT E1"/>
    <property type="match status" value="1"/>
</dbReference>
<evidence type="ECO:0000256" key="2">
    <source>
        <dbReference type="ARBA" id="ARBA00006228"/>
    </source>
</evidence>
<reference evidence="8 9" key="1">
    <citation type="submission" date="2020-08" db="EMBL/GenBank/DDBJ databases">
        <title>Genomic Encyclopedia of Type Strains, Phase IV (KMG-IV): sequencing the most valuable type-strain genomes for metagenomic binning, comparative biology and taxonomic classification.</title>
        <authorList>
            <person name="Goeker M."/>
        </authorList>
    </citation>
    <scope>NUCLEOTIDE SEQUENCE [LARGE SCALE GENOMIC DNA]</scope>
    <source>
        <strain evidence="8 9">DSM 106739</strain>
    </source>
</reference>
<dbReference type="GO" id="GO:0005886">
    <property type="term" value="C:plasma membrane"/>
    <property type="evidence" value="ECO:0007669"/>
    <property type="project" value="UniProtKB-SubCell"/>
</dbReference>
<name>A0A840BND0_9RHOO</name>
<evidence type="ECO:0000256" key="5">
    <source>
        <dbReference type="ARBA" id="ARBA00022989"/>
    </source>
</evidence>
<gene>
    <name evidence="8" type="ORF">GGR36_001654</name>
</gene>
<feature type="transmembrane region" description="Helical" evidence="7">
    <location>
        <begin position="12"/>
        <end position="42"/>
    </location>
</feature>
<dbReference type="GO" id="GO:0008324">
    <property type="term" value="F:monoatomic cation transmembrane transporter activity"/>
    <property type="evidence" value="ECO:0007669"/>
    <property type="project" value="InterPro"/>
</dbReference>
<keyword evidence="9" id="KW-1185">Reference proteome</keyword>
<evidence type="ECO:0000256" key="7">
    <source>
        <dbReference type="SAM" id="Phobius"/>
    </source>
</evidence>
<dbReference type="PIRSF" id="PIRSF019239">
    <property type="entry name" value="MrpE"/>
    <property type="match status" value="1"/>
</dbReference>
<dbReference type="Pfam" id="PF01899">
    <property type="entry name" value="MNHE"/>
    <property type="match status" value="1"/>
</dbReference>
<organism evidence="8 9">
    <name type="scientific">Niveibacterium umoris</name>
    <dbReference type="NCBI Taxonomy" id="1193620"/>
    <lineage>
        <taxon>Bacteria</taxon>
        <taxon>Pseudomonadati</taxon>
        <taxon>Pseudomonadota</taxon>
        <taxon>Betaproteobacteria</taxon>
        <taxon>Rhodocyclales</taxon>
        <taxon>Rhodocyclaceae</taxon>
        <taxon>Niveibacterium</taxon>
    </lineage>
</organism>
<keyword evidence="5 7" id="KW-1133">Transmembrane helix</keyword>
<evidence type="ECO:0000256" key="3">
    <source>
        <dbReference type="ARBA" id="ARBA00022475"/>
    </source>
</evidence>